<proteinExistence type="predicted"/>
<protein>
    <submittedName>
        <fullName evidence="2">DUF3313 domain-containing protein</fullName>
    </submittedName>
</protein>
<dbReference type="RefSeq" id="WP_180308534.1">
    <property type="nucleotide sequence ID" value="NZ_CP058952.1"/>
</dbReference>
<name>A0A7D5ZFA0_9NEIS</name>
<evidence type="ECO:0000256" key="1">
    <source>
        <dbReference type="SAM" id="SignalP"/>
    </source>
</evidence>
<feature type="signal peptide" evidence="1">
    <location>
        <begin position="1"/>
        <end position="22"/>
    </location>
</feature>
<organism evidence="2 3">
    <name type="scientific">Chitinibacter fontanus</name>
    <dbReference type="NCBI Taxonomy" id="1737446"/>
    <lineage>
        <taxon>Bacteria</taxon>
        <taxon>Pseudomonadati</taxon>
        <taxon>Pseudomonadota</taxon>
        <taxon>Betaproteobacteria</taxon>
        <taxon>Neisseriales</taxon>
        <taxon>Chitinibacteraceae</taxon>
        <taxon>Chitinibacter</taxon>
    </lineage>
</organism>
<sequence length="226" mass="25031">MKHLLRATLLSASLLLSPWVSANTETDAVRDNLFTIPLSAYQLDAKDPSQRIYLKPGVTLSQYQQVIVEAPLFLHQGQDQQWELLQPNEESKIANYFKAKLSIELQKQGIKVVEQADANTLRLRFAVTGLAQTRPGLDLIDVLPAKAAINIAKMAIGKEPYLLRIGTMAQLEDASNGELLAGAVNLKETRKTKVKDKAITLDYLEKEIDKITKKSAAQLAHAMGKQ</sequence>
<feature type="chain" id="PRO_5028999435" evidence="1">
    <location>
        <begin position="23"/>
        <end position="226"/>
    </location>
</feature>
<dbReference type="Pfam" id="PF11769">
    <property type="entry name" value="DUF3313"/>
    <property type="match status" value="1"/>
</dbReference>
<keyword evidence="3" id="KW-1185">Reference proteome</keyword>
<dbReference type="InterPro" id="IPR021747">
    <property type="entry name" value="DUF3313"/>
</dbReference>
<evidence type="ECO:0000313" key="2">
    <source>
        <dbReference type="EMBL" id="QLI81408.1"/>
    </source>
</evidence>
<gene>
    <name evidence="2" type="ORF">HZU75_07620</name>
</gene>
<dbReference type="Proteomes" id="UP000510822">
    <property type="component" value="Chromosome"/>
</dbReference>
<dbReference type="KEGG" id="cfon:HZU75_07620"/>
<dbReference type="EMBL" id="CP058952">
    <property type="protein sequence ID" value="QLI81408.1"/>
    <property type="molecule type" value="Genomic_DNA"/>
</dbReference>
<accession>A0A7D5ZFA0</accession>
<keyword evidence="1" id="KW-0732">Signal</keyword>
<reference evidence="2 3" key="1">
    <citation type="journal article" date="2016" name="Int. J. Syst. Evol. Microbiol.">
        <title>Chitinibacter fontanus sp. nov., isolated from a spring.</title>
        <authorList>
            <person name="Sheu S.Y."/>
            <person name="Li Y.S."/>
            <person name="Young C.C."/>
            <person name="Chen W.M."/>
        </authorList>
    </citation>
    <scope>NUCLEOTIDE SEQUENCE [LARGE SCALE GENOMIC DNA]</scope>
    <source>
        <strain evidence="2 3">STM-7</strain>
    </source>
</reference>
<evidence type="ECO:0000313" key="3">
    <source>
        <dbReference type="Proteomes" id="UP000510822"/>
    </source>
</evidence>
<dbReference type="AlphaFoldDB" id="A0A7D5ZFA0"/>